<gene>
    <name evidence="2" type="ORF">CBRE1094_LOCUS37104</name>
</gene>
<sequence>MKNCCVRLCSPFALFCEPITKLCGLSAGDALDLKLDGQNWKASFGKASGIGHFCLASPVAFTAVRGLLLVYWIAVMIWSMWDWVNSTAYPVANGTQADGSCPQTFVCGDGSLGNQTSAACEFMCTIDYQYGFWWTQLTHWTLILELMYLTFAFVTTV</sequence>
<protein>
    <submittedName>
        <fullName evidence="2">Uncharacterized protein</fullName>
    </submittedName>
</protein>
<feature type="transmembrane region" description="Helical" evidence="1">
    <location>
        <begin position="53"/>
        <end position="81"/>
    </location>
</feature>
<feature type="transmembrane region" description="Helical" evidence="1">
    <location>
        <begin position="137"/>
        <end position="155"/>
    </location>
</feature>
<keyword evidence="1" id="KW-0472">Membrane</keyword>
<evidence type="ECO:0000256" key="1">
    <source>
        <dbReference type="SAM" id="Phobius"/>
    </source>
</evidence>
<dbReference type="EMBL" id="HBGU01068069">
    <property type="protein sequence ID" value="CAD9528555.1"/>
    <property type="molecule type" value="Transcribed_RNA"/>
</dbReference>
<evidence type="ECO:0000313" key="2">
    <source>
        <dbReference type="EMBL" id="CAD9528555.1"/>
    </source>
</evidence>
<keyword evidence="1" id="KW-1133">Transmembrane helix</keyword>
<accession>A0A7S2IUB4</accession>
<reference evidence="2" key="1">
    <citation type="submission" date="2021-01" db="EMBL/GenBank/DDBJ databases">
        <authorList>
            <person name="Corre E."/>
            <person name="Pelletier E."/>
            <person name="Niang G."/>
            <person name="Scheremetjew M."/>
            <person name="Finn R."/>
            <person name="Kale V."/>
            <person name="Holt S."/>
            <person name="Cochrane G."/>
            <person name="Meng A."/>
            <person name="Brown T."/>
            <person name="Cohen L."/>
        </authorList>
    </citation>
    <scope>NUCLEOTIDE SEQUENCE</scope>
    <source>
        <strain evidence="2">UTEX LB 985</strain>
    </source>
</reference>
<organism evidence="2">
    <name type="scientific">Haptolina brevifila</name>
    <dbReference type="NCBI Taxonomy" id="156173"/>
    <lineage>
        <taxon>Eukaryota</taxon>
        <taxon>Haptista</taxon>
        <taxon>Haptophyta</taxon>
        <taxon>Prymnesiophyceae</taxon>
        <taxon>Prymnesiales</taxon>
        <taxon>Prymnesiaceae</taxon>
        <taxon>Haptolina</taxon>
    </lineage>
</organism>
<name>A0A7S2IUB4_9EUKA</name>
<keyword evidence="1" id="KW-0812">Transmembrane</keyword>
<dbReference type="AlphaFoldDB" id="A0A7S2IUB4"/>
<proteinExistence type="predicted"/>